<evidence type="ECO:0000256" key="5">
    <source>
        <dbReference type="ARBA" id="ARBA00022679"/>
    </source>
</evidence>
<reference evidence="9 10" key="1">
    <citation type="submission" date="2016-10" db="EMBL/GenBank/DDBJ databases">
        <authorList>
            <person name="de Groot N.N."/>
        </authorList>
    </citation>
    <scope>NUCLEOTIDE SEQUENCE [LARGE SCALE GENOMIC DNA]</scope>
    <source>
        <strain evidence="9 10">DSM 2179</strain>
    </source>
</reference>
<gene>
    <name evidence="9" type="ORF">SAMN05660742_11871</name>
</gene>
<dbReference type="InterPro" id="IPR004701">
    <property type="entry name" value="PTS_EIIA_man-typ"/>
</dbReference>
<dbReference type="GO" id="GO:0016301">
    <property type="term" value="F:kinase activity"/>
    <property type="evidence" value="ECO:0007669"/>
    <property type="project" value="UniProtKB-KW"/>
</dbReference>
<dbReference type="GO" id="GO:0009401">
    <property type="term" value="P:phosphoenolpyruvate-dependent sugar phosphotransferase system"/>
    <property type="evidence" value="ECO:0007669"/>
    <property type="project" value="UniProtKB-KW"/>
</dbReference>
<dbReference type="Proteomes" id="UP000199662">
    <property type="component" value="Unassembled WGS sequence"/>
</dbReference>
<dbReference type="RefSeq" id="WP_091833962.1">
    <property type="nucleotide sequence ID" value="NZ_FNZK01000018.1"/>
</dbReference>
<dbReference type="InterPro" id="IPR036662">
    <property type="entry name" value="PTS_EIIA_man-typ_sf"/>
</dbReference>
<dbReference type="Pfam" id="PF03610">
    <property type="entry name" value="EIIA-man"/>
    <property type="match status" value="1"/>
</dbReference>
<dbReference type="PANTHER" id="PTHR33799:SF1">
    <property type="entry name" value="PTS SYSTEM MANNOSE-SPECIFIC EIIAB COMPONENT-RELATED"/>
    <property type="match status" value="1"/>
</dbReference>
<evidence type="ECO:0000256" key="2">
    <source>
        <dbReference type="ARBA" id="ARBA00022448"/>
    </source>
</evidence>
<evidence type="ECO:0000256" key="4">
    <source>
        <dbReference type="ARBA" id="ARBA00022597"/>
    </source>
</evidence>
<protein>
    <submittedName>
        <fullName evidence="9">PTS system, mannose-specific IIA component</fullName>
    </submittedName>
</protein>
<feature type="domain" description="PTS EIIA type-4" evidence="8">
    <location>
        <begin position="1"/>
        <end position="124"/>
    </location>
</feature>
<keyword evidence="10" id="KW-1185">Reference proteome</keyword>
<comment type="subcellular location">
    <subcellularLocation>
        <location evidence="1">Cytoplasm</location>
    </subcellularLocation>
</comment>
<evidence type="ECO:0000256" key="3">
    <source>
        <dbReference type="ARBA" id="ARBA00022490"/>
    </source>
</evidence>
<keyword evidence="4" id="KW-0762">Sugar transport</keyword>
<dbReference type="Gene3D" id="3.40.50.510">
    <property type="entry name" value="Phosphotransferase system, mannose-type IIA component"/>
    <property type="match status" value="1"/>
</dbReference>
<dbReference type="PROSITE" id="PS51096">
    <property type="entry name" value="PTS_EIIA_TYPE_4"/>
    <property type="match status" value="1"/>
</dbReference>
<dbReference type="EMBL" id="FNZK01000018">
    <property type="protein sequence ID" value="SEJ82388.1"/>
    <property type="molecule type" value="Genomic_DNA"/>
</dbReference>
<proteinExistence type="predicted"/>
<dbReference type="PANTHER" id="PTHR33799">
    <property type="entry name" value="PTS PERMEASE-RELATED-RELATED"/>
    <property type="match status" value="1"/>
</dbReference>
<organism evidence="9 10">
    <name type="scientific">Propionispira arboris</name>
    <dbReference type="NCBI Taxonomy" id="84035"/>
    <lineage>
        <taxon>Bacteria</taxon>
        <taxon>Bacillati</taxon>
        <taxon>Bacillota</taxon>
        <taxon>Negativicutes</taxon>
        <taxon>Selenomonadales</taxon>
        <taxon>Selenomonadaceae</taxon>
        <taxon>Propionispira</taxon>
    </lineage>
</organism>
<dbReference type="STRING" id="84035.SAMN05660742_11871"/>
<accession>A0A1H7BYC6</accession>
<evidence type="ECO:0000256" key="6">
    <source>
        <dbReference type="ARBA" id="ARBA00022683"/>
    </source>
</evidence>
<sequence length="134" mass="14422">MVGVLLTSHGELCKQLMESSAMIAGTAMQMRAVPLEKGENPEAYKERVRAALLELDTGAGVIVLVDVLGGTPYNTVGFLSRTADIQIITGMNLPMVLSLTLERDESSEICDLVEQVSAGARDGIKVLCRKNKEE</sequence>
<dbReference type="SUPFAM" id="SSF53062">
    <property type="entry name" value="PTS system fructose IIA component-like"/>
    <property type="match status" value="1"/>
</dbReference>
<evidence type="ECO:0000256" key="1">
    <source>
        <dbReference type="ARBA" id="ARBA00004496"/>
    </source>
</evidence>
<dbReference type="CDD" id="cd00006">
    <property type="entry name" value="PTS_IIA_man"/>
    <property type="match status" value="1"/>
</dbReference>
<keyword evidence="5" id="KW-0808">Transferase</keyword>
<evidence type="ECO:0000256" key="7">
    <source>
        <dbReference type="ARBA" id="ARBA00022777"/>
    </source>
</evidence>
<dbReference type="AlphaFoldDB" id="A0A1H7BYC6"/>
<dbReference type="GO" id="GO:0016020">
    <property type="term" value="C:membrane"/>
    <property type="evidence" value="ECO:0007669"/>
    <property type="project" value="InterPro"/>
</dbReference>
<dbReference type="InterPro" id="IPR051471">
    <property type="entry name" value="Bacterial_PTS_sugar_comp"/>
</dbReference>
<keyword evidence="3" id="KW-0963">Cytoplasm</keyword>
<keyword evidence="2" id="KW-0813">Transport</keyword>
<evidence type="ECO:0000313" key="10">
    <source>
        <dbReference type="Proteomes" id="UP000199662"/>
    </source>
</evidence>
<name>A0A1H7BYC6_9FIRM</name>
<evidence type="ECO:0000313" key="9">
    <source>
        <dbReference type="EMBL" id="SEJ82388.1"/>
    </source>
</evidence>
<keyword evidence="6" id="KW-0598">Phosphotransferase system</keyword>
<keyword evidence="7" id="KW-0418">Kinase</keyword>
<dbReference type="GO" id="GO:0005737">
    <property type="term" value="C:cytoplasm"/>
    <property type="evidence" value="ECO:0007669"/>
    <property type="project" value="UniProtKB-SubCell"/>
</dbReference>
<dbReference type="InterPro" id="IPR033887">
    <property type="entry name" value="PTS_IIA_man"/>
</dbReference>
<evidence type="ECO:0000259" key="8">
    <source>
        <dbReference type="PROSITE" id="PS51096"/>
    </source>
</evidence>